<dbReference type="InterPro" id="IPR002970">
    <property type="entry name" value="Tick_his-bd"/>
</dbReference>
<feature type="chain" id="PRO_5003447207" description="Lipocalin/cytosolic fatty-acid binding domain-containing protein" evidence="1">
    <location>
        <begin position="19"/>
        <end position="184"/>
    </location>
</feature>
<dbReference type="Gene3D" id="2.40.128.20">
    <property type="match status" value="1"/>
</dbReference>
<reference evidence="2" key="1">
    <citation type="journal article" date="2011" name="PLoS ONE">
        <title>A deep insight into the sialotranscriptome of the gulf coast tick, Amblyomma maculatum.</title>
        <authorList>
            <person name="Karim S."/>
            <person name="Singh P."/>
            <person name="Ribeiro J.M."/>
        </authorList>
    </citation>
    <scope>NUCLEOTIDE SEQUENCE</scope>
    <source>
        <tissue evidence="2">Salivary gland</tissue>
    </source>
</reference>
<organism evidence="2">
    <name type="scientific">Amblyomma maculatum</name>
    <name type="common">Gulf Coast tick</name>
    <dbReference type="NCBI Taxonomy" id="34609"/>
    <lineage>
        <taxon>Eukaryota</taxon>
        <taxon>Metazoa</taxon>
        <taxon>Ecdysozoa</taxon>
        <taxon>Arthropoda</taxon>
        <taxon>Chelicerata</taxon>
        <taxon>Arachnida</taxon>
        <taxon>Acari</taxon>
        <taxon>Parasitiformes</taxon>
        <taxon>Ixodida</taxon>
        <taxon>Ixodoidea</taxon>
        <taxon>Ixodidae</taxon>
        <taxon>Amblyomminae</taxon>
        <taxon>Amblyomma</taxon>
    </lineage>
</organism>
<dbReference type="Pfam" id="PF02098">
    <property type="entry name" value="His_binding"/>
    <property type="match status" value="1"/>
</dbReference>
<protein>
    <recommendedName>
        <fullName evidence="3">Lipocalin/cytosolic fatty-acid binding domain-containing protein</fullName>
    </recommendedName>
</protein>
<evidence type="ECO:0000313" key="2">
    <source>
        <dbReference type="EMBL" id="AEO35618.1"/>
    </source>
</evidence>
<dbReference type="GO" id="GO:0043176">
    <property type="term" value="F:amine binding"/>
    <property type="evidence" value="ECO:0007669"/>
    <property type="project" value="InterPro"/>
</dbReference>
<sequence>MIFNLGLCLCAIATAVGADDITDLGWEFLDIREMVKSNERLVVDKRTHSTHTHFRCQSALKMEDLGNLKYKYNLKARNGTAPSAPYVSGNVNVQLEEIKGKSGKYMATYTDQANTEFSLFLMNKDKDGKCFVIFVEKSNGQTGCELLVTTSALQTEIPSDCQVFYSRSCRGGSVQLYEKTCKYD</sequence>
<keyword evidence="1" id="KW-0732">Signal</keyword>
<dbReference type="InterPro" id="IPR012674">
    <property type="entry name" value="Calycin"/>
</dbReference>
<dbReference type="EMBL" id="JO844001">
    <property type="protein sequence ID" value="AEO35618.1"/>
    <property type="molecule type" value="mRNA"/>
</dbReference>
<evidence type="ECO:0000256" key="1">
    <source>
        <dbReference type="SAM" id="SignalP"/>
    </source>
</evidence>
<evidence type="ECO:0008006" key="3">
    <source>
        <dbReference type="Google" id="ProtNLM"/>
    </source>
</evidence>
<dbReference type="GO" id="GO:0030682">
    <property type="term" value="P:symbiont-mediated perturbation of host defenses"/>
    <property type="evidence" value="ECO:0007669"/>
    <property type="project" value="InterPro"/>
</dbReference>
<name>G3MQ50_AMBMU</name>
<dbReference type="SUPFAM" id="SSF50814">
    <property type="entry name" value="Lipocalins"/>
    <property type="match status" value="1"/>
</dbReference>
<proteinExistence type="evidence at transcript level"/>
<dbReference type="AlphaFoldDB" id="G3MQ50"/>
<accession>G3MQ50</accession>
<feature type="signal peptide" evidence="1">
    <location>
        <begin position="1"/>
        <end position="18"/>
    </location>
</feature>